<keyword evidence="1" id="KW-1133">Transmembrane helix</keyword>
<reference evidence="2" key="1">
    <citation type="journal article" date="2014" name="Genome Biol. Evol.">
        <title>Pangenome evidence for extensive interdomain horizontal transfer affecting lineage core and shell genes in uncultured planktonic thaumarchaeota and euryarchaeota.</title>
        <authorList>
            <person name="Deschamps P."/>
            <person name="Zivanovic Y."/>
            <person name="Moreira D."/>
            <person name="Rodriguez-Valera F."/>
            <person name="Lopez-Garcia P."/>
        </authorList>
    </citation>
    <scope>NUCLEOTIDE SEQUENCE</scope>
</reference>
<keyword evidence="1" id="KW-0472">Membrane</keyword>
<dbReference type="AlphaFoldDB" id="A0A075HP66"/>
<accession>A0A075HP66</accession>
<sequence>MNYKISIIFFASLIFFPAFGQEMTPNESLSVAKFDIDWDEFNLPARDAVIIPFDNIHETTWQVNLENKLLMGNPEGVAVVRLYDANIEDKFVEIGMGGIPDRTFWVAVQLPEEGYVVVHNKLDRGWLPGAKVILAYADTAGLTVNNGERIVITNLDVEGFAIKSYSVWGMKGSQDPPATTAGFLNLEVLSGDPKEGPLHMFPFYLVGALGIVIAFLLFTKKRN</sequence>
<protein>
    <submittedName>
        <fullName evidence="2">Uncharacterized protein</fullName>
    </submittedName>
</protein>
<proteinExistence type="predicted"/>
<name>A0A075HP66_9ARCH</name>
<evidence type="ECO:0000256" key="1">
    <source>
        <dbReference type="SAM" id="Phobius"/>
    </source>
</evidence>
<keyword evidence="1" id="KW-0812">Transmembrane</keyword>
<dbReference type="EMBL" id="KF901049">
    <property type="protein sequence ID" value="AIF16232.1"/>
    <property type="molecule type" value="Genomic_DNA"/>
</dbReference>
<organism evidence="2">
    <name type="scientific">uncultured marine thaumarchaeote KM3_73_B11</name>
    <dbReference type="NCBI Taxonomy" id="1456265"/>
    <lineage>
        <taxon>Archaea</taxon>
        <taxon>Nitrososphaerota</taxon>
        <taxon>environmental samples</taxon>
    </lineage>
</organism>
<evidence type="ECO:0000313" key="2">
    <source>
        <dbReference type="EMBL" id="AIF16232.1"/>
    </source>
</evidence>
<feature type="transmembrane region" description="Helical" evidence="1">
    <location>
        <begin position="201"/>
        <end position="219"/>
    </location>
</feature>